<evidence type="ECO:0000259" key="1">
    <source>
        <dbReference type="PROSITE" id="PS50181"/>
    </source>
</evidence>
<protein>
    <recommendedName>
        <fullName evidence="1">F-box domain-containing protein</fullName>
    </recommendedName>
</protein>
<gene>
    <name evidence="2" type="ORF">PIIN_02212</name>
</gene>
<dbReference type="OrthoDB" id="3256911at2759"/>
<organism evidence="2 3">
    <name type="scientific">Serendipita indica (strain DSM 11827)</name>
    <name type="common">Root endophyte fungus</name>
    <name type="synonym">Piriformospora indica</name>
    <dbReference type="NCBI Taxonomy" id="1109443"/>
    <lineage>
        <taxon>Eukaryota</taxon>
        <taxon>Fungi</taxon>
        <taxon>Dikarya</taxon>
        <taxon>Basidiomycota</taxon>
        <taxon>Agaricomycotina</taxon>
        <taxon>Agaricomycetes</taxon>
        <taxon>Sebacinales</taxon>
        <taxon>Serendipitaceae</taxon>
        <taxon>Serendipita</taxon>
    </lineage>
</organism>
<dbReference type="SUPFAM" id="SSF81383">
    <property type="entry name" value="F-box domain"/>
    <property type="match status" value="1"/>
</dbReference>
<name>G4TAK3_SERID</name>
<evidence type="ECO:0000313" key="2">
    <source>
        <dbReference type="EMBL" id="CCA68346.1"/>
    </source>
</evidence>
<evidence type="ECO:0000313" key="3">
    <source>
        <dbReference type="Proteomes" id="UP000007148"/>
    </source>
</evidence>
<dbReference type="HOGENOM" id="CLU_607083_0_0_1"/>
<comment type="caution">
    <text evidence="2">The sequence shown here is derived from an EMBL/GenBank/DDBJ whole genome shotgun (WGS) entry which is preliminary data.</text>
</comment>
<dbReference type="InterPro" id="IPR001810">
    <property type="entry name" value="F-box_dom"/>
</dbReference>
<sequence>MSRGRYTACPLLALNDDVLLSMLPYFNALELFQWGLTCKRLYQMTQTPNLWISLARELRNNSVLLPFSFGKTIDNADLSGLRIATTKATRLRENLRRKQPVIYRFNLISHGWFKGQVLRDEAHEVYCSLRWTTTKSKYIFSIDIQEYASWRILLSPVSGDVAMVAVHHDVNEEWDVIEITFGATPKTKPKFRSMYYPKIKHLEFLGGGLSVIYTQGLAKLLNHYTGKTADLGPATSTPHKYLLQDDILFQLVVRTNGLLYVYARRVENKDNGSLIVSKGEIPLEIPLAANCATYPPDQFWTETELRPSSTDSQLTIWHRVHFKTRGEVYYASYTIDVPYTPIWSDDEETALFGNWTYRASVVANGTMTVGQGGDSLLLSRYRNQMAALTVYPRLHLPVNQSRMADHGTSLPVPQKKVAGNDIHSVRMAWDDVRGIAVLYFSDATIWVLHYA</sequence>
<dbReference type="EMBL" id="CAFZ01000031">
    <property type="protein sequence ID" value="CCA68346.1"/>
    <property type="molecule type" value="Genomic_DNA"/>
</dbReference>
<keyword evidence="3" id="KW-1185">Reference proteome</keyword>
<proteinExistence type="predicted"/>
<feature type="domain" description="F-box" evidence="1">
    <location>
        <begin position="8"/>
        <end position="54"/>
    </location>
</feature>
<dbReference type="InParanoid" id="G4TAK3"/>
<reference evidence="2 3" key="1">
    <citation type="journal article" date="2011" name="PLoS Pathog.">
        <title>Endophytic Life Strategies Decoded by Genome and Transcriptome Analyses of the Mutualistic Root Symbiont Piriformospora indica.</title>
        <authorList>
            <person name="Zuccaro A."/>
            <person name="Lahrmann U."/>
            <person name="Guldener U."/>
            <person name="Langen G."/>
            <person name="Pfiffi S."/>
            <person name="Biedenkopf D."/>
            <person name="Wong P."/>
            <person name="Samans B."/>
            <person name="Grimm C."/>
            <person name="Basiewicz M."/>
            <person name="Murat C."/>
            <person name="Martin F."/>
            <person name="Kogel K.H."/>
        </authorList>
    </citation>
    <scope>NUCLEOTIDE SEQUENCE [LARGE SCALE GENOMIC DNA]</scope>
    <source>
        <strain evidence="2 3">DSM 11827</strain>
    </source>
</reference>
<dbReference type="PROSITE" id="PS50181">
    <property type="entry name" value="FBOX"/>
    <property type="match status" value="1"/>
</dbReference>
<accession>G4TAK3</accession>
<dbReference type="Proteomes" id="UP000007148">
    <property type="component" value="Unassembled WGS sequence"/>
</dbReference>
<dbReference type="InterPro" id="IPR036047">
    <property type="entry name" value="F-box-like_dom_sf"/>
</dbReference>
<dbReference type="AlphaFoldDB" id="G4TAK3"/>